<keyword evidence="4 7" id="KW-0238">DNA-binding</keyword>
<keyword evidence="3 7" id="KW-0805">Transcription regulation</keyword>
<dbReference type="Gene3D" id="1.10.357.10">
    <property type="entry name" value="Tetracycline Repressor, domain 2"/>
    <property type="match status" value="1"/>
</dbReference>
<dbReference type="NCBIfam" id="TIGR03384">
    <property type="entry name" value="betaine_BetI"/>
    <property type="match status" value="1"/>
</dbReference>
<protein>
    <recommendedName>
        <fullName evidence="7">HTH-type transcriptional regulator BetI</fullName>
    </recommendedName>
</protein>
<evidence type="ECO:0000259" key="9">
    <source>
        <dbReference type="PROSITE" id="PS50977"/>
    </source>
</evidence>
<accession>A0A3P3ESQ9</accession>
<proteinExistence type="inferred from homology"/>
<evidence type="ECO:0000313" key="10">
    <source>
        <dbReference type="EMBL" id="RRH89301.1"/>
    </source>
</evidence>
<dbReference type="PRINTS" id="PR00455">
    <property type="entry name" value="HTHTETR"/>
</dbReference>
<dbReference type="Pfam" id="PF00440">
    <property type="entry name" value="TetR_N"/>
    <property type="match status" value="1"/>
</dbReference>
<feature type="domain" description="HTH tetR-type" evidence="9">
    <location>
        <begin position="20"/>
        <end position="80"/>
    </location>
</feature>
<comment type="function">
    <text evidence="7">Repressor involved in choline regulation of the bet genes.</text>
</comment>
<dbReference type="Proteomes" id="UP000273786">
    <property type="component" value="Unassembled WGS sequence"/>
</dbReference>
<keyword evidence="5 7" id="KW-0804">Transcription</keyword>
<dbReference type="GO" id="GO:0045892">
    <property type="term" value="P:negative regulation of DNA-templated transcription"/>
    <property type="evidence" value="ECO:0007669"/>
    <property type="project" value="UniProtKB-UniRule"/>
</dbReference>
<dbReference type="RefSeq" id="WP_125006807.1">
    <property type="nucleotide sequence ID" value="NZ_RQXT01000080.1"/>
</dbReference>
<evidence type="ECO:0000256" key="6">
    <source>
        <dbReference type="ARBA" id="ARBA00024936"/>
    </source>
</evidence>
<dbReference type="GO" id="GO:0000976">
    <property type="term" value="F:transcription cis-regulatory region binding"/>
    <property type="evidence" value="ECO:0007669"/>
    <property type="project" value="TreeGrafter"/>
</dbReference>
<dbReference type="InterPro" id="IPR017757">
    <property type="entry name" value="Tscrpt_rep_BetI"/>
</dbReference>
<comment type="caution">
    <text evidence="10">The sequence shown here is derived from an EMBL/GenBank/DDBJ whole genome shotgun (WGS) entry which is preliminary data.</text>
</comment>
<evidence type="ECO:0000256" key="2">
    <source>
        <dbReference type="ARBA" id="ARBA00022491"/>
    </source>
</evidence>
<dbReference type="InterPro" id="IPR036271">
    <property type="entry name" value="Tet_transcr_reg_TetR-rel_C_sf"/>
</dbReference>
<name>A0A3P3ESQ9_9HYPH</name>
<evidence type="ECO:0000313" key="11">
    <source>
        <dbReference type="Proteomes" id="UP000273786"/>
    </source>
</evidence>
<dbReference type="Pfam" id="PF13977">
    <property type="entry name" value="TetR_C_6"/>
    <property type="match status" value="1"/>
</dbReference>
<dbReference type="UniPathway" id="UPA00529"/>
<feature type="DNA-binding region" description="H-T-H motif" evidence="7 8">
    <location>
        <begin position="43"/>
        <end position="62"/>
    </location>
</feature>
<evidence type="ECO:0000256" key="5">
    <source>
        <dbReference type="ARBA" id="ARBA00023163"/>
    </source>
</evidence>
<evidence type="ECO:0000256" key="8">
    <source>
        <dbReference type="PROSITE-ProRule" id="PRU00335"/>
    </source>
</evidence>
<dbReference type="GO" id="GO:0003700">
    <property type="term" value="F:DNA-binding transcription factor activity"/>
    <property type="evidence" value="ECO:0007669"/>
    <property type="project" value="UniProtKB-UniRule"/>
</dbReference>
<gene>
    <name evidence="7 10" type="primary">betI</name>
    <name evidence="10" type="ORF">EH240_34340</name>
</gene>
<dbReference type="EMBL" id="RQXT01000080">
    <property type="protein sequence ID" value="RRH89301.1"/>
    <property type="molecule type" value="Genomic_DNA"/>
</dbReference>
<dbReference type="InterPro" id="IPR001647">
    <property type="entry name" value="HTH_TetR"/>
</dbReference>
<dbReference type="NCBIfam" id="NF001978">
    <property type="entry name" value="PRK00767.1"/>
    <property type="match status" value="1"/>
</dbReference>
<dbReference type="PANTHER" id="PTHR30055:SF234">
    <property type="entry name" value="HTH-TYPE TRANSCRIPTIONAL REGULATOR BETI"/>
    <property type="match status" value="1"/>
</dbReference>
<dbReference type="InterPro" id="IPR009057">
    <property type="entry name" value="Homeodomain-like_sf"/>
</dbReference>
<dbReference type="SUPFAM" id="SSF46689">
    <property type="entry name" value="Homeodomain-like"/>
    <property type="match status" value="1"/>
</dbReference>
<reference evidence="10 11" key="1">
    <citation type="submission" date="2018-11" db="EMBL/GenBank/DDBJ databases">
        <title>the genome of Mesorhizobium tamadayense DSM 28320.</title>
        <authorList>
            <person name="Gao J."/>
        </authorList>
    </citation>
    <scope>NUCLEOTIDE SEQUENCE [LARGE SCALE GENOMIC DNA]</scope>
    <source>
        <strain evidence="10 11">DSM 28320</strain>
    </source>
</reference>
<dbReference type="InterPro" id="IPR039538">
    <property type="entry name" value="BetI_C"/>
</dbReference>
<dbReference type="InterPro" id="IPR050109">
    <property type="entry name" value="HTH-type_TetR-like_transc_reg"/>
</dbReference>
<dbReference type="AlphaFoldDB" id="A0A3P3ESQ9"/>
<dbReference type="OrthoDB" id="9809265at2"/>
<dbReference type="PROSITE" id="PS50977">
    <property type="entry name" value="HTH_TETR_2"/>
    <property type="match status" value="1"/>
</dbReference>
<dbReference type="PANTHER" id="PTHR30055">
    <property type="entry name" value="HTH-TYPE TRANSCRIPTIONAL REGULATOR RUTR"/>
    <property type="match status" value="1"/>
</dbReference>
<comment type="pathway">
    <text evidence="1 7">Amine and polyamine biosynthesis; betaine biosynthesis via choline pathway [regulation].</text>
</comment>
<organism evidence="10 11">
    <name type="scientific">Mesorhizobium tamadayense</name>
    <dbReference type="NCBI Taxonomy" id="425306"/>
    <lineage>
        <taxon>Bacteria</taxon>
        <taxon>Pseudomonadati</taxon>
        <taxon>Pseudomonadota</taxon>
        <taxon>Alphaproteobacteria</taxon>
        <taxon>Hyphomicrobiales</taxon>
        <taxon>Phyllobacteriaceae</taxon>
        <taxon>Mesorhizobium</taxon>
    </lineage>
</organism>
<evidence type="ECO:0000256" key="3">
    <source>
        <dbReference type="ARBA" id="ARBA00023015"/>
    </source>
</evidence>
<dbReference type="HAMAP" id="MF_00768">
    <property type="entry name" value="HTH_type_BetI"/>
    <property type="match status" value="1"/>
</dbReference>
<evidence type="ECO:0000256" key="7">
    <source>
        <dbReference type="HAMAP-Rule" id="MF_00768"/>
    </source>
</evidence>
<evidence type="ECO:0000256" key="4">
    <source>
        <dbReference type="ARBA" id="ARBA00023125"/>
    </source>
</evidence>
<comment type="function">
    <text evidence="6">Repressor involved in the biosynthesis of the osmoprotectant glycine betaine. It represses transcription of the choline transporter BetT and the genes of BetAB involved in the synthesis of glycine betaine.</text>
</comment>
<sequence>MSTWIRDAWIDPVKLTRLSDIRRKELRQAAFAVLEREGIAGATLEKVATQAGASKGIVLHYFRNKQELFEHAMREANAVLCNAVVARLKRARTPMERLDAVIEGNFEEHLFLPPLCHAWLSLCAEVPRDEKLARIQKVIHARMRSNLLSGLRFLASPEVAEEIVLGITALIDGLWLRLGLQPGSVSREQAVHQVKNYVAGRLAMRQPAPVRTGSARLSARGVGPPMGS</sequence>
<dbReference type="GO" id="GO:0019285">
    <property type="term" value="P:glycine betaine biosynthetic process from choline"/>
    <property type="evidence" value="ECO:0007669"/>
    <property type="project" value="UniProtKB-UniRule"/>
</dbReference>
<evidence type="ECO:0000256" key="1">
    <source>
        <dbReference type="ARBA" id="ARBA00004719"/>
    </source>
</evidence>
<dbReference type="SUPFAM" id="SSF48498">
    <property type="entry name" value="Tetracyclin repressor-like, C-terminal domain"/>
    <property type="match status" value="1"/>
</dbReference>
<keyword evidence="2 7" id="KW-0678">Repressor</keyword>
<keyword evidence="11" id="KW-1185">Reference proteome</keyword>